<name>A0A1H1RI66_9CELL</name>
<evidence type="ECO:0000313" key="2">
    <source>
        <dbReference type="EMBL" id="SDS35400.1"/>
    </source>
</evidence>
<sequence length="200" mass="20112">MLTEQTTNGARALAISSTVLAAGTGAHVMGGGALPSLLALAALASLTLAVASALARLRPRLAVLGPVMVASQYALHHAFMYLGTGSTSSATGAAHAHHGAAVDLGTMTATAAGHDHTTSALMTVTHAVAALVAALLITSSDRAGRAAARWWSALVPAVPAVSPLPARLRAVLPRGPQVPALTPAFRRCVQRRGPPELHAA</sequence>
<feature type="transmembrane region" description="Helical" evidence="1">
    <location>
        <begin position="61"/>
        <end position="82"/>
    </location>
</feature>
<accession>A0A1H1RI66</accession>
<keyword evidence="1" id="KW-1133">Transmembrane helix</keyword>
<dbReference type="STRING" id="545619.SAMN04489860_1365"/>
<feature type="transmembrane region" description="Helical" evidence="1">
    <location>
        <begin position="12"/>
        <end position="30"/>
    </location>
</feature>
<gene>
    <name evidence="2" type="ORF">SAMN04489860_1365</name>
</gene>
<reference evidence="2 3" key="1">
    <citation type="submission" date="2016-10" db="EMBL/GenBank/DDBJ databases">
        <authorList>
            <person name="de Groot N.N."/>
        </authorList>
    </citation>
    <scope>NUCLEOTIDE SEQUENCE [LARGE SCALE GENOMIC DNA]</scope>
    <source>
        <strain evidence="2 3">DSM 22126</strain>
    </source>
</reference>
<organism evidence="2 3">
    <name type="scientific">Paraoerskovia marina</name>
    <dbReference type="NCBI Taxonomy" id="545619"/>
    <lineage>
        <taxon>Bacteria</taxon>
        <taxon>Bacillati</taxon>
        <taxon>Actinomycetota</taxon>
        <taxon>Actinomycetes</taxon>
        <taxon>Micrococcales</taxon>
        <taxon>Cellulomonadaceae</taxon>
        <taxon>Paraoerskovia</taxon>
    </lineage>
</organism>
<keyword evidence="1" id="KW-0472">Membrane</keyword>
<feature type="transmembrane region" description="Helical" evidence="1">
    <location>
        <begin position="36"/>
        <end position="54"/>
    </location>
</feature>
<dbReference type="RefSeq" id="WP_083372040.1">
    <property type="nucleotide sequence ID" value="NZ_LT629776.1"/>
</dbReference>
<dbReference type="AlphaFoldDB" id="A0A1H1RI66"/>
<feature type="transmembrane region" description="Helical" evidence="1">
    <location>
        <begin position="120"/>
        <end position="139"/>
    </location>
</feature>
<evidence type="ECO:0000313" key="3">
    <source>
        <dbReference type="Proteomes" id="UP000185663"/>
    </source>
</evidence>
<dbReference type="Proteomes" id="UP000185663">
    <property type="component" value="Chromosome I"/>
</dbReference>
<protein>
    <submittedName>
        <fullName evidence="2">Uncharacterized protein</fullName>
    </submittedName>
</protein>
<keyword evidence="3" id="KW-1185">Reference proteome</keyword>
<proteinExistence type="predicted"/>
<dbReference type="EMBL" id="LT629776">
    <property type="protein sequence ID" value="SDS35400.1"/>
    <property type="molecule type" value="Genomic_DNA"/>
</dbReference>
<evidence type="ECO:0000256" key="1">
    <source>
        <dbReference type="SAM" id="Phobius"/>
    </source>
</evidence>
<keyword evidence="1" id="KW-0812">Transmembrane</keyword>
<dbReference type="eggNOG" id="ENOG5031YGF">
    <property type="taxonomic scope" value="Bacteria"/>
</dbReference>